<dbReference type="EMBL" id="AP027734">
    <property type="protein sequence ID" value="BDZ54052.1"/>
    <property type="molecule type" value="Genomic_DNA"/>
</dbReference>
<keyword evidence="3" id="KW-1185">Reference proteome</keyword>
<feature type="transmembrane region" description="Helical" evidence="1">
    <location>
        <begin position="51"/>
        <end position="73"/>
    </location>
</feature>
<dbReference type="RefSeq" id="WP_286329493.1">
    <property type="nucleotide sequence ID" value="NZ_AP027734.1"/>
</dbReference>
<keyword evidence="1" id="KW-0472">Membrane</keyword>
<evidence type="ECO:0000256" key="1">
    <source>
        <dbReference type="SAM" id="Phobius"/>
    </source>
</evidence>
<name>A0ABN6Y9L6_9MICO</name>
<proteinExistence type="predicted"/>
<gene>
    <name evidence="2" type="ORF">GCM10025870_11250</name>
</gene>
<evidence type="ECO:0000313" key="3">
    <source>
        <dbReference type="Proteomes" id="UP001321477"/>
    </source>
</evidence>
<evidence type="ECO:0008006" key="4">
    <source>
        <dbReference type="Google" id="ProtNLM"/>
    </source>
</evidence>
<evidence type="ECO:0000313" key="2">
    <source>
        <dbReference type="EMBL" id="BDZ54052.1"/>
    </source>
</evidence>
<protein>
    <recommendedName>
        <fullName evidence="4">PH domain-containing protein</fullName>
    </recommendedName>
</protein>
<accession>A0ABN6Y9L6</accession>
<organism evidence="2 3">
    <name type="scientific">Agromyces marinus</name>
    <dbReference type="NCBI Taxonomy" id="1389020"/>
    <lineage>
        <taxon>Bacteria</taxon>
        <taxon>Bacillati</taxon>
        <taxon>Actinomycetota</taxon>
        <taxon>Actinomycetes</taxon>
        <taxon>Micrococcales</taxon>
        <taxon>Microbacteriaceae</taxon>
        <taxon>Agromyces</taxon>
    </lineage>
</organism>
<feature type="transmembrane region" description="Helical" evidence="1">
    <location>
        <begin position="12"/>
        <end position="31"/>
    </location>
</feature>
<dbReference type="Proteomes" id="UP001321477">
    <property type="component" value="Chromosome"/>
</dbReference>
<sequence>MRVRLRGSGGAARWLIGYPWLTLLIASVFVGEFAPNPAYVQAAADDAAKPFVFALTAVGCVLWLRLPLLGVWFGPHDVRIRSWFRTTTVSVHRDLRCSRQAWSSWINDWNADGSGSMFNVLALTWTDDASRRRAGVYYGTLAHWKAVRNQAAIIEAFAQAAWIDPSPELARGYARGAERQAVIDAIPAAGRRVRSPGQIA</sequence>
<keyword evidence="1" id="KW-0812">Transmembrane</keyword>
<keyword evidence="1" id="KW-1133">Transmembrane helix</keyword>
<reference evidence="3" key="1">
    <citation type="journal article" date="2019" name="Int. J. Syst. Evol. Microbiol.">
        <title>The Global Catalogue of Microorganisms (GCM) 10K type strain sequencing project: providing services to taxonomists for standard genome sequencing and annotation.</title>
        <authorList>
            <consortium name="The Broad Institute Genomics Platform"/>
            <consortium name="The Broad Institute Genome Sequencing Center for Infectious Disease"/>
            <person name="Wu L."/>
            <person name="Ma J."/>
        </authorList>
    </citation>
    <scope>NUCLEOTIDE SEQUENCE [LARGE SCALE GENOMIC DNA]</scope>
    <source>
        <strain evidence="3">NBRC 109019</strain>
    </source>
</reference>